<gene>
    <name evidence="1" type="ORF">DCAR_0314114</name>
</gene>
<dbReference type="PANTHER" id="PTHR33430:SF1">
    <property type="entry name" value="PGG DOMAIN-CONTAINING PROTEIN"/>
    <property type="match status" value="1"/>
</dbReference>
<organism evidence="1 2">
    <name type="scientific">Daucus carota subsp. sativus</name>
    <name type="common">Carrot</name>
    <dbReference type="NCBI Taxonomy" id="79200"/>
    <lineage>
        <taxon>Eukaryota</taxon>
        <taxon>Viridiplantae</taxon>
        <taxon>Streptophyta</taxon>
        <taxon>Embryophyta</taxon>
        <taxon>Tracheophyta</taxon>
        <taxon>Spermatophyta</taxon>
        <taxon>Magnoliopsida</taxon>
        <taxon>eudicotyledons</taxon>
        <taxon>Gunneridae</taxon>
        <taxon>Pentapetalae</taxon>
        <taxon>asterids</taxon>
        <taxon>campanulids</taxon>
        <taxon>Apiales</taxon>
        <taxon>Apiaceae</taxon>
        <taxon>Apioideae</taxon>
        <taxon>Scandiceae</taxon>
        <taxon>Daucinae</taxon>
        <taxon>Daucus</taxon>
        <taxon>Daucus sect. Daucus</taxon>
    </lineage>
</organism>
<evidence type="ECO:0000313" key="1">
    <source>
        <dbReference type="EMBL" id="WOG94817.1"/>
    </source>
</evidence>
<dbReference type="OMA" id="MWHLTAM"/>
<dbReference type="Proteomes" id="UP000077755">
    <property type="component" value="Chromosome 3"/>
</dbReference>
<evidence type="ECO:0000313" key="2">
    <source>
        <dbReference type="Proteomes" id="UP000077755"/>
    </source>
</evidence>
<proteinExistence type="predicted"/>
<accession>A0A166CFE6</accession>
<dbReference type="EMBL" id="CP093345">
    <property type="protein sequence ID" value="WOG94817.1"/>
    <property type="molecule type" value="Genomic_DNA"/>
</dbReference>
<keyword evidence="2" id="KW-1185">Reference proteome</keyword>
<dbReference type="AlphaFoldDB" id="A0A166CFE6"/>
<reference evidence="1" key="2">
    <citation type="submission" date="2022-03" db="EMBL/GenBank/DDBJ databases">
        <title>Draft title - Genomic analysis of global carrot germplasm unveils the trajectory of domestication and the origin of high carotenoid orange carrot.</title>
        <authorList>
            <person name="Iorizzo M."/>
            <person name="Ellison S."/>
            <person name="Senalik D."/>
            <person name="Macko-Podgorni A."/>
            <person name="Grzebelus D."/>
            <person name="Bostan H."/>
            <person name="Rolling W."/>
            <person name="Curaba J."/>
            <person name="Simon P."/>
        </authorList>
    </citation>
    <scope>NUCLEOTIDE SEQUENCE</scope>
    <source>
        <tissue evidence="1">Leaf</tissue>
    </source>
</reference>
<dbReference type="Gramene" id="KZN03706">
    <property type="protein sequence ID" value="KZN03706"/>
    <property type="gene ID" value="DCAR_012462"/>
</dbReference>
<reference evidence="1" key="1">
    <citation type="journal article" date="2016" name="Nat. Genet.">
        <title>A high-quality carrot genome assembly provides new insights into carotenoid accumulation and asterid genome evolution.</title>
        <authorList>
            <person name="Iorizzo M."/>
            <person name="Ellison S."/>
            <person name="Senalik D."/>
            <person name="Zeng P."/>
            <person name="Satapoomin P."/>
            <person name="Huang J."/>
            <person name="Bowman M."/>
            <person name="Iovene M."/>
            <person name="Sanseverino W."/>
            <person name="Cavagnaro P."/>
            <person name="Yildiz M."/>
            <person name="Macko-Podgorni A."/>
            <person name="Moranska E."/>
            <person name="Grzebelus E."/>
            <person name="Grzebelus D."/>
            <person name="Ashrafi H."/>
            <person name="Zheng Z."/>
            <person name="Cheng S."/>
            <person name="Spooner D."/>
            <person name="Van Deynze A."/>
            <person name="Simon P."/>
        </authorList>
    </citation>
    <scope>NUCLEOTIDE SEQUENCE</scope>
    <source>
        <tissue evidence="1">Leaf</tissue>
    </source>
</reference>
<dbReference type="PANTHER" id="PTHR33430">
    <property type="entry name" value="MATERNAL EFFECT EMBRYO ARREST PROTEIN"/>
    <property type="match status" value="1"/>
</dbReference>
<sequence length="187" mass="20874">MERRLAERERPIKVEFEPESYVVAAMDDIFNLNSVLTFAVFVGISQASPGSRSLENRDECNAGPKMAKMLIVYEVLAFSFFLFSSLFAKLVKLLLSLNGKKFQIIKGRDFNFLHYMWHLTAMTSVIGIVLLMLSVVNLVQIQIGLYSCGSSEARIAIWGLCTVVGTALITYVLSLSIGIYGMLIEKT</sequence>
<name>A0A166CFE6_DAUCS</name>
<protein>
    <submittedName>
        <fullName evidence="1">Uncharacterized protein</fullName>
    </submittedName>
</protein>